<dbReference type="InterPro" id="IPR052718">
    <property type="entry name" value="NmrA-type_oxidoreductase"/>
</dbReference>
<dbReference type="PANTHER" id="PTHR47129:SF1">
    <property type="entry name" value="NMRA-LIKE DOMAIN-CONTAINING PROTEIN"/>
    <property type="match status" value="1"/>
</dbReference>
<proteinExistence type="predicted"/>
<dbReference type="CDD" id="cd05269">
    <property type="entry name" value="TMR_SDR_a"/>
    <property type="match status" value="1"/>
</dbReference>
<name>A0A502GFH1_9BACT</name>
<organism evidence="2 3">
    <name type="scientific">Hymenobacter nivis</name>
    <dbReference type="NCBI Taxonomy" id="1850093"/>
    <lineage>
        <taxon>Bacteria</taxon>
        <taxon>Pseudomonadati</taxon>
        <taxon>Bacteroidota</taxon>
        <taxon>Cytophagia</taxon>
        <taxon>Cytophagales</taxon>
        <taxon>Hymenobacteraceae</taxon>
        <taxon>Hymenobacter</taxon>
    </lineage>
</organism>
<dbReference type="InterPro" id="IPR036291">
    <property type="entry name" value="NAD(P)-bd_dom_sf"/>
</dbReference>
<dbReference type="AlphaFoldDB" id="A0A502GFH1"/>
<evidence type="ECO:0000259" key="1">
    <source>
        <dbReference type="Pfam" id="PF05368"/>
    </source>
</evidence>
<feature type="domain" description="NmrA-like" evidence="1">
    <location>
        <begin position="25"/>
        <end position="302"/>
    </location>
</feature>
<accession>A0A502GFH1</accession>
<protein>
    <submittedName>
        <fullName evidence="2">SDR family oxidoreductase</fullName>
    </submittedName>
</protein>
<dbReference type="Proteomes" id="UP000317646">
    <property type="component" value="Unassembled WGS sequence"/>
</dbReference>
<sequence>MSLASLLKRRTVTLCLTHFIHHPMLAITGATGQLGQATLRHVTTTVDASQLVALVRDPQKATGLVAPGVILRQGDYNDPASLVAAFQGVSTVLLISGTDLATRTQQHRHVIDAARAAGVTRLVYTSGVNPSADSAFIASPSHAATEDYLRASGLTYTILRNTLYLDLLPMLIDPGARARGAFYYAAGKGAASFALRAEIAEVLATVLTTPGHDNQTYDIAPAPVHTMAEVTAAISAATGQPLRYVPISGDELTAALRQHHLPEPLVLLIASMAQAQANQEFNLTSPAFAQLLGRQPTSLAEFVQNAFGR</sequence>
<dbReference type="Gene3D" id="3.40.50.720">
    <property type="entry name" value="NAD(P)-binding Rossmann-like Domain"/>
    <property type="match status" value="1"/>
</dbReference>
<dbReference type="Gene3D" id="3.90.25.10">
    <property type="entry name" value="UDP-galactose 4-epimerase, domain 1"/>
    <property type="match status" value="1"/>
</dbReference>
<evidence type="ECO:0000313" key="2">
    <source>
        <dbReference type="EMBL" id="TPG59453.1"/>
    </source>
</evidence>
<dbReference type="PANTHER" id="PTHR47129">
    <property type="entry name" value="QUINONE OXIDOREDUCTASE 2"/>
    <property type="match status" value="1"/>
</dbReference>
<gene>
    <name evidence="2" type="ORF">EAH73_21300</name>
</gene>
<keyword evidence="3" id="KW-1185">Reference proteome</keyword>
<dbReference type="EMBL" id="RCYZ01000013">
    <property type="protein sequence ID" value="TPG59453.1"/>
    <property type="molecule type" value="Genomic_DNA"/>
</dbReference>
<dbReference type="Pfam" id="PF05368">
    <property type="entry name" value="NmrA"/>
    <property type="match status" value="1"/>
</dbReference>
<reference evidence="2 3" key="1">
    <citation type="journal article" date="2019" name="Environ. Microbiol.">
        <title>Species interactions and distinct microbial communities in high Arctic permafrost affected cryosols are associated with the CH4 and CO2 gas fluxes.</title>
        <authorList>
            <person name="Altshuler I."/>
            <person name="Hamel J."/>
            <person name="Turney S."/>
            <person name="Magnuson E."/>
            <person name="Levesque R."/>
            <person name="Greer C."/>
            <person name="Whyte L.G."/>
        </authorList>
    </citation>
    <scope>NUCLEOTIDE SEQUENCE [LARGE SCALE GENOMIC DNA]</scope>
    <source>
        <strain evidence="2 3">S9.2P</strain>
    </source>
</reference>
<comment type="caution">
    <text evidence="2">The sequence shown here is derived from an EMBL/GenBank/DDBJ whole genome shotgun (WGS) entry which is preliminary data.</text>
</comment>
<dbReference type="SUPFAM" id="SSF51735">
    <property type="entry name" value="NAD(P)-binding Rossmann-fold domains"/>
    <property type="match status" value="1"/>
</dbReference>
<dbReference type="InterPro" id="IPR008030">
    <property type="entry name" value="NmrA-like"/>
</dbReference>
<evidence type="ECO:0000313" key="3">
    <source>
        <dbReference type="Proteomes" id="UP000317646"/>
    </source>
</evidence>